<keyword evidence="1" id="KW-0732">Signal</keyword>
<dbReference type="Proteomes" id="UP000492821">
    <property type="component" value="Unassembled WGS sequence"/>
</dbReference>
<name>A0A7E4VSB0_PANRE</name>
<reference evidence="2" key="1">
    <citation type="journal article" date="2013" name="Genetics">
        <title>The draft genome and transcriptome of Panagrellus redivivus are shaped by the harsh demands of a free-living lifestyle.</title>
        <authorList>
            <person name="Srinivasan J."/>
            <person name="Dillman A.R."/>
            <person name="Macchietto M.G."/>
            <person name="Heikkinen L."/>
            <person name="Lakso M."/>
            <person name="Fracchia K.M."/>
            <person name="Antoshechkin I."/>
            <person name="Mortazavi A."/>
            <person name="Wong G."/>
            <person name="Sternberg P.W."/>
        </authorList>
    </citation>
    <scope>NUCLEOTIDE SEQUENCE [LARGE SCALE GENOMIC DNA]</scope>
    <source>
        <strain evidence="2">MT8872</strain>
    </source>
</reference>
<evidence type="ECO:0000313" key="2">
    <source>
        <dbReference type="Proteomes" id="UP000492821"/>
    </source>
</evidence>
<dbReference type="AlphaFoldDB" id="A0A7E4VSB0"/>
<proteinExistence type="predicted"/>
<protein>
    <submittedName>
        <fullName evidence="3">WSN domain-containing protein</fullName>
    </submittedName>
</protein>
<dbReference type="WBParaSite" id="Pan_g23992.t1">
    <property type="protein sequence ID" value="Pan_g23992.t1"/>
    <property type="gene ID" value="Pan_g23992"/>
</dbReference>
<feature type="chain" id="PRO_5028925799" evidence="1">
    <location>
        <begin position="21"/>
        <end position="327"/>
    </location>
</feature>
<feature type="signal peptide" evidence="1">
    <location>
        <begin position="1"/>
        <end position="20"/>
    </location>
</feature>
<sequence>MHFWLLTAALMATFIIACDASEIRVYESDRNEILSKKIHSVQEIIFFTMQKEFLIKTVQAVASMDPTTSNLIISIQNTPSAALTCIEDNISYISTSTIAKSLSTLPEAVSKACPKYKTEYKTVENAILDIKKRLDNYTPQVIDSLPPGVYRLLVTGCNVSLTMLTDPNATYNITYQQAVINNIVTQINGLNAADRLDFAKLAPWSAPFIIRNGKYASSLLTTLKLINPGLRKPFNTRKLAKSLTTLTLGVASKLPAIAKWVYKKIDALQISDVITKNTTITAAAVNFAEFGNNNLRSVLISRDMANVLKILLGGRFYFSNYIPITPR</sequence>
<keyword evidence="2" id="KW-1185">Reference proteome</keyword>
<reference evidence="3" key="2">
    <citation type="submission" date="2020-10" db="UniProtKB">
        <authorList>
            <consortium name="WormBaseParasite"/>
        </authorList>
    </citation>
    <scope>IDENTIFICATION</scope>
</reference>
<accession>A0A7E4VSB0</accession>
<organism evidence="2 3">
    <name type="scientific">Panagrellus redivivus</name>
    <name type="common">Microworm</name>
    <dbReference type="NCBI Taxonomy" id="6233"/>
    <lineage>
        <taxon>Eukaryota</taxon>
        <taxon>Metazoa</taxon>
        <taxon>Ecdysozoa</taxon>
        <taxon>Nematoda</taxon>
        <taxon>Chromadorea</taxon>
        <taxon>Rhabditida</taxon>
        <taxon>Tylenchina</taxon>
        <taxon>Panagrolaimomorpha</taxon>
        <taxon>Panagrolaimoidea</taxon>
        <taxon>Panagrolaimidae</taxon>
        <taxon>Panagrellus</taxon>
    </lineage>
</organism>
<evidence type="ECO:0000256" key="1">
    <source>
        <dbReference type="SAM" id="SignalP"/>
    </source>
</evidence>
<evidence type="ECO:0000313" key="3">
    <source>
        <dbReference type="WBParaSite" id="Pan_g23992.t1"/>
    </source>
</evidence>